<dbReference type="STRING" id="1076872.G8ZTC5"/>
<evidence type="ECO:0000313" key="11">
    <source>
        <dbReference type="Proteomes" id="UP000005627"/>
    </source>
</evidence>
<proteinExistence type="predicted"/>
<dbReference type="GO" id="GO:0034599">
    <property type="term" value="P:cellular response to oxidative stress"/>
    <property type="evidence" value="ECO:0007669"/>
    <property type="project" value="EnsemblFungi"/>
</dbReference>
<dbReference type="GO" id="GO:0016971">
    <property type="term" value="F:flavin-dependent sulfhydryl oxidase activity"/>
    <property type="evidence" value="ECO:0007669"/>
    <property type="project" value="EnsemblFungi"/>
</dbReference>
<keyword evidence="5 8" id="KW-0560">Oxidoreductase</keyword>
<dbReference type="InParanoid" id="G8ZTC5"/>
<gene>
    <name evidence="10" type="primary">TDEL0D02850</name>
    <name evidence="10" type="ORF">TDEL_0D02850</name>
</gene>
<dbReference type="KEGG" id="tdl:TDEL_0D02850"/>
<dbReference type="EMBL" id="HE616745">
    <property type="protein sequence ID" value="CCE91869.1"/>
    <property type="molecule type" value="Genomic_DNA"/>
</dbReference>
<dbReference type="Gene3D" id="4.10.320.60">
    <property type="match status" value="1"/>
</dbReference>
<dbReference type="Gene3D" id="1.20.120.310">
    <property type="entry name" value="ERV/ALR sulfhydryl oxidase domain"/>
    <property type="match status" value="1"/>
</dbReference>
<dbReference type="HOGENOM" id="CLU_070631_1_0_1"/>
<keyword evidence="6" id="KW-0496">Mitochondrion</keyword>
<keyword evidence="11" id="KW-1185">Reference proteome</keyword>
<comment type="catalytic activity">
    <reaction evidence="8">
        <text>2 R'C(R)SH + O2 = R'C(R)S-S(R)CR' + H2O2</text>
        <dbReference type="Rhea" id="RHEA:17357"/>
        <dbReference type="ChEBI" id="CHEBI:15379"/>
        <dbReference type="ChEBI" id="CHEBI:16240"/>
        <dbReference type="ChEBI" id="CHEBI:16520"/>
        <dbReference type="ChEBI" id="CHEBI:17412"/>
        <dbReference type="EC" id="1.8.3.2"/>
    </reaction>
</comment>
<dbReference type="GO" id="GO:0160203">
    <property type="term" value="P:mitochondrial disulfide relay system"/>
    <property type="evidence" value="ECO:0007669"/>
    <property type="project" value="EnsemblFungi"/>
</dbReference>
<dbReference type="Proteomes" id="UP000005627">
    <property type="component" value="Chromosome 4"/>
</dbReference>
<evidence type="ECO:0000256" key="1">
    <source>
        <dbReference type="ARBA" id="ARBA00001974"/>
    </source>
</evidence>
<evidence type="ECO:0000256" key="4">
    <source>
        <dbReference type="ARBA" id="ARBA00022827"/>
    </source>
</evidence>
<dbReference type="FunCoup" id="G8ZTC5">
    <property type="interactions" value="480"/>
</dbReference>
<sequence length="178" mass="20537">MSNMAPTEGLDGRKIVYDEDGKPCRSCNTLLDFKFATGKITSKMNSPIQTPTESKDNAMPMIPGHKTHAKVDPPDVEKLGRSSWDLLHSITARYPVKPTEQNKSEMKQFLTLFSHVYPCSWCARDFEKFIAKHAPKVNSRDELGRWMCEAHNEVNAKLMKEQFDCNLWDKRWKDGWDE</sequence>
<dbReference type="GO" id="GO:0006879">
    <property type="term" value="P:intracellular iron ion homeostasis"/>
    <property type="evidence" value="ECO:0007669"/>
    <property type="project" value="EnsemblFungi"/>
</dbReference>
<dbReference type="OrthoDB" id="17199at2759"/>
<dbReference type="AlphaFoldDB" id="G8ZTC5"/>
<dbReference type="GO" id="GO:0005758">
    <property type="term" value="C:mitochondrial intermembrane space"/>
    <property type="evidence" value="ECO:0007669"/>
    <property type="project" value="UniProtKB-SubCell"/>
</dbReference>
<dbReference type="EC" id="1.8.3.2" evidence="8"/>
<evidence type="ECO:0000259" key="9">
    <source>
        <dbReference type="PROSITE" id="PS51324"/>
    </source>
</evidence>
<accession>G8ZTC5</accession>
<keyword evidence="7" id="KW-1015">Disulfide bond</keyword>
<comment type="cofactor">
    <cofactor evidence="1 8">
        <name>FAD</name>
        <dbReference type="ChEBI" id="CHEBI:57692"/>
    </cofactor>
</comment>
<dbReference type="PROSITE" id="PS51324">
    <property type="entry name" value="ERV_ALR"/>
    <property type="match status" value="1"/>
</dbReference>
<keyword evidence="3 8" id="KW-0285">Flavoprotein</keyword>
<evidence type="ECO:0000256" key="7">
    <source>
        <dbReference type="ARBA" id="ARBA00023157"/>
    </source>
</evidence>
<dbReference type="RefSeq" id="XP_003681080.1">
    <property type="nucleotide sequence ID" value="XM_003681032.1"/>
</dbReference>
<dbReference type="Pfam" id="PF04777">
    <property type="entry name" value="Evr1_Alr"/>
    <property type="match status" value="1"/>
</dbReference>
<dbReference type="GO" id="GO:0050660">
    <property type="term" value="F:flavin adenine dinucleotide binding"/>
    <property type="evidence" value="ECO:0007669"/>
    <property type="project" value="TreeGrafter"/>
</dbReference>
<organism evidence="10 11">
    <name type="scientific">Torulaspora delbrueckii</name>
    <name type="common">Yeast</name>
    <name type="synonym">Candida colliculosa</name>
    <dbReference type="NCBI Taxonomy" id="4950"/>
    <lineage>
        <taxon>Eukaryota</taxon>
        <taxon>Fungi</taxon>
        <taxon>Dikarya</taxon>
        <taxon>Ascomycota</taxon>
        <taxon>Saccharomycotina</taxon>
        <taxon>Saccharomycetes</taxon>
        <taxon>Saccharomycetales</taxon>
        <taxon>Saccharomycetaceae</taxon>
        <taxon>Torulaspora</taxon>
    </lineage>
</organism>
<dbReference type="PANTHER" id="PTHR12645:SF0">
    <property type="entry name" value="FAD-LINKED SULFHYDRYL OXIDASE ALR"/>
    <property type="match status" value="1"/>
</dbReference>
<evidence type="ECO:0000313" key="10">
    <source>
        <dbReference type="EMBL" id="CCE91869.1"/>
    </source>
</evidence>
<evidence type="ECO:0000256" key="8">
    <source>
        <dbReference type="RuleBase" id="RU371123"/>
    </source>
</evidence>
<dbReference type="PANTHER" id="PTHR12645">
    <property type="entry name" value="ALR/ERV"/>
    <property type="match status" value="1"/>
</dbReference>
<dbReference type="eggNOG" id="KOG3355">
    <property type="taxonomic scope" value="Eukaryota"/>
</dbReference>
<name>G8ZTC5_TORDE</name>
<keyword evidence="4 8" id="KW-0274">FAD</keyword>
<dbReference type="InterPro" id="IPR036774">
    <property type="entry name" value="ERV/ALR_sulphydryl_oxid_sf"/>
</dbReference>
<dbReference type="FunFam" id="1.20.120.310:FF:000003">
    <property type="entry name" value="Sulfhydryl oxidase"/>
    <property type="match status" value="1"/>
</dbReference>
<protein>
    <recommendedName>
        <fullName evidence="8">Sulfhydryl oxidase</fullName>
        <ecNumber evidence="8">1.8.3.2</ecNumber>
    </recommendedName>
</protein>
<evidence type="ECO:0000256" key="5">
    <source>
        <dbReference type="ARBA" id="ARBA00023002"/>
    </source>
</evidence>
<evidence type="ECO:0000256" key="2">
    <source>
        <dbReference type="ARBA" id="ARBA00004569"/>
    </source>
</evidence>
<dbReference type="InterPro" id="IPR017905">
    <property type="entry name" value="ERV/ALR_sulphydryl_oxidase"/>
</dbReference>
<feature type="domain" description="ERV/ALR sulfhydryl oxidase" evidence="9">
    <location>
        <begin position="72"/>
        <end position="172"/>
    </location>
</feature>
<dbReference type="GeneID" id="11502304"/>
<evidence type="ECO:0000256" key="6">
    <source>
        <dbReference type="ARBA" id="ARBA00023128"/>
    </source>
</evidence>
<evidence type="ECO:0000256" key="3">
    <source>
        <dbReference type="ARBA" id="ARBA00022630"/>
    </source>
</evidence>
<reference evidence="10 11" key="1">
    <citation type="journal article" date="2011" name="Proc. Natl. Acad. Sci. U.S.A.">
        <title>Evolutionary erosion of yeast sex chromosomes by mating-type switching accidents.</title>
        <authorList>
            <person name="Gordon J.L."/>
            <person name="Armisen D."/>
            <person name="Proux-Wera E."/>
            <person name="Oheigeartaigh S.S."/>
            <person name="Byrne K.P."/>
            <person name="Wolfe K.H."/>
        </authorList>
    </citation>
    <scope>NUCLEOTIDE SEQUENCE [LARGE SCALE GENOMIC DNA]</scope>
    <source>
        <strain evidence="11">ATCC 10662 / CBS 1146 / NBRC 0425 / NCYC 2629 / NRRL Y-866</strain>
    </source>
</reference>
<dbReference type="SUPFAM" id="SSF69000">
    <property type="entry name" value="FAD-dependent thiol oxidase"/>
    <property type="match status" value="1"/>
</dbReference>
<dbReference type="InterPro" id="IPR039799">
    <property type="entry name" value="ALR/ERV"/>
</dbReference>
<comment type="subcellular location">
    <subcellularLocation>
        <location evidence="2">Mitochondrion intermembrane space</location>
    </subcellularLocation>
</comment>